<dbReference type="PANTHER" id="PTHR46796">
    <property type="entry name" value="HTH-TYPE TRANSCRIPTIONAL ACTIVATOR RHAS-RELATED"/>
    <property type="match status" value="1"/>
</dbReference>
<name>A0A6I4KSL7_9PSED</name>
<dbReference type="GO" id="GO:0043565">
    <property type="term" value="F:sequence-specific DNA binding"/>
    <property type="evidence" value="ECO:0007669"/>
    <property type="project" value="InterPro"/>
</dbReference>
<evidence type="ECO:0000259" key="5">
    <source>
        <dbReference type="PROSITE" id="PS01124"/>
    </source>
</evidence>
<dbReference type="SUPFAM" id="SSF46689">
    <property type="entry name" value="Homeodomain-like"/>
    <property type="match status" value="2"/>
</dbReference>
<protein>
    <submittedName>
        <fullName evidence="6">Helix-turn-helix domain-containing protein</fullName>
    </submittedName>
</protein>
<keyword evidence="2" id="KW-0238">DNA-binding</keyword>
<dbReference type="Pfam" id="PF12833">
    <property type="entry name" value="HTH_18"/>
    <property type="match status" value="1"/>
</dbReference>
<evidence type="ECO:0000256" key="2">
    <source>
        <dbReference type="ARBA" id="ARBA00023125"/>
    </source>
</evidence>
<reference evidence="6 7" key="1">
    <citation type="submission" date="2019-11" db="EMBL/GenBank/DDBJ databases">
        <title>Pseudomonas flavidum sp. nov., isolated from Baiyang Lake.</title>
        <authorList>
            <person name="Zhao Y."/>
        </authorList>
    </citation>
    <scope>NUCLEOTIDE SEQUENCE [LARGE SCALE GENOMIC DNA]</scope>
    <source>
        <strain evidence="7">R-22-3 w-18</strain>
    </source>
</reference>
<gene>
    <name evidence="6" type="ORF">GJV18_07220</name>
</gene>
<dbReference type="GO" id="GO:0003700">
    <property type="term" value="F:DNA-binding transcription factor activity"/>
    <property type="evidence" value="ECO:0007669"/>
    <property type="project" value="InterPro"/>
</dbReference>
<comment type="caution">
    <text evidence="6">The sequence shown here is derived from an EMBL/GenBank/DDBJ whole genome shotgun (WGS) entry which is preliminary data.</text>
</comment>
<evidence type="ECO:0000256" key="4">
    <source>
        <dbReference type="ARBA" id="ARBA00037345"/>
    </source>
</evidence>
<evidence type="ECO:0000256" key="1">
    <source>
        <dbReference type="ARBA" id="ARBA00023015"/>
    </source>
</evidence>
<evidence type="ECO:0000313" key="6">
    <source>
        <dbReference type="EMBL" id="MVW75104.1"/>
    </source>
</evidence>
<accession>A0A6I4KSL7</accession>
<keyword evidence="1" id="KW-0805">Transcription regulation</keyword>
<dbReference type="Proteomes" id="UP000429555">
    <property type="component" value="Unassembled WGS sequence"/>
</dbReference>
<organism evidence="6 7">
    <name type="scientific">Pseudomonas xionganensis</name>
    <dbReference type="NCBI Taxonomy" id="2654845"/>
    <lineage>
        <taxon>Bacteria</taxon>
        <taxon>Pseudomonadati</taxon>
        <taxon>Pseudomonadota</taxon>
        <taxon>Gammaproteobacteria</taxon>
        <taxon>Pseudomonadales</taxon>
        <taxon>Pseudomonadaceae</taxon>
        <taxon>Pseudomonas</taxon>
    </lineage>
</organism>
<dbReference type="InterPro" id="IPR009057">
    <property type="entry name" value="Homeodomain-like_sf"/>
</dbReference>
<dbReference type="SMART" id="SM00342">
    <property type="entry name" value="HTH_ARAC"/>
    <property type="match status" value="1"/>
</dbReference>
<dbReference type="Gene3D" id="1.10.10.60">
    <property type="entry name" value="Homeodomain-like"/>
    <property type="match status" value="1"/>
</dbReference>
<keyword evidence="3" id="KW-0804">Transcription</keyword>
<evidence type="ECO:0000256" key="3">
    <source>
        <dbReference type="ARBA" id="ARBA00023163"/>
    </source>
</evidence>
<dbReference type="EMBL" id="WKJZ01000001">
    <property type="protein sequence ID" value="MVW75104.1"/>
    <property type="molecule type" value="Genomic_DNA"/>
</dbReference>
<sequence>MTSQMFRSVRIVPFSSGQALRQVDYSPFWVSGSATRRDYPRQLSSARANPMLAALPHRLYLWERRTLYLGPLRSPAQLSLAASRLLIGLHGSIRFRHHGHQHDSYARSLLLPVGWQGTVDSGRQWVADCHLDATGFDYAVLRQLATHQTQAAYCDLSNEPLLISAFDEVSQHLAPPDVLYPQLDAWLNPPEWVKRTAFRCDPRILTTLQRIKASTQENLSVASLAQQVGLSTSRLANLFKEQIGIPIRRYRLWYRLFLSTQRIACGASVTEAALEAGFADAAHFTRTYRSILGIQPSALTRPRAGLHVFVEGR</sequence>
<dbReference type="InterPro" id="IPR018060">
    <property type="entry name" value="HTH_AraC"/>
</dbReference>
<dbReference type="InterPro" id="IPR050204">
    <property type="entry name" value="AraC_XylS_family_regulators"/>
</dbReference>
<feature type="domain" description="HTH araC/xylS-type" evidence="5">
    <location>
        <begin position="205"/>
        <end position="302"/>
    </location>
</feature>
<evidence type="ECO:0000313" key="7">
    <source>
        <dbReference type="Proteomes" id="UP000429555"/>
    </source>
</evidence>
<dbReference type="PROSITE" id="PS01124">
    <property type="entry name" value="HTH_ARAC_FAMILY_2"/>
    <property type="match status" value="1"/>
</dbReference>
<dbReference type="AlphaFoldDB" id="A0A6I4KSL7"/>
<comment type="function">
    <text evidence="4">Regulatory protein of the TOL plasmid xyl operons. XylS activates the xylXYZLTEGFJQKIH operon required for the degradation of toluene, m-xylene and p-xylene.</text>
</comment>
<proteinExistence type="predicted"/>
<keyword evidence="7" id="KW-1185">Reference proteome</keyword>